<comment type="caution">
    <text evidence="10">The sequence shown here is derived from an EMBL/GenBank/DDBJ whole genome shotgun (WGS) entry which is preliminary data.</text>
</comment>
<feature type="compositionally biased region" description="Acidic residues" evidence="8">
    <location>
        <begin position="30"/>
        <end position="45"/>
    </location>
</feature>
<evidence type="ECO:0000313" key="10">
    <source>
        <dbReference type="EMBL" id="KAK9891098.1"/>
    </source>
</evidence>
<reference evidence="10 11" key="1">
    <citation type="submission" date="2023-03" db="EMBL/GenBank/DDBJ databases">
        <title>Genome insight into feeding habits of ladybird beetles.</title>
        <authorList>
            <person name="Li H.-S."/>
            <person name="Huang Y.-H."/>
            <person name="Pang H."/>
        </authorList>
    </citation>
    <scope>NUCLEOTIDE SEQUENCE [LARGE SCALE GENOMIC DNA]</scope>
    <source>
        <strain evidence="10">SYSU_2023b</strain>
        <tissue evidence="10">Whole body</tissue>
    </source>
</reference>
<feature type="compositionally biased region" description="Polar residues" evidence="8">
    <location>
        <begin position="309"/>
        <end position="324"/>
    </location>
</feature>
<evidence type="ECO:0000256" key="1">
    <source>
        <dbReference type="ARBA" id="ARBA00004123"/>
    </source>
</evidence>
<feature type="coiled-coil region" evidence="7">
    <location>
        <begin position="183"/>
        <end position="213"/>
    </location>
</feature>
<evidence type="ECO:0000313" key="11">
    <source>
        <dbReference type="Proteomes" id="UP001431783"/>
    </source>
</evidence>
<dbReference type="InterPro" id="IPR012923">
    <property type="entry name" value="Csm3"/>
</dbReference>
<dbReference type="GO" id="GO:0043111">
    <property type="term" value="P:replication fork arrest"/>
    <property type="evidence" value="ECO:0007669"/>
    <property type="project" value="TreeGrafter"/>
</dbReference>
<dbReference type="GO" id="GO:0006974">
    <property type="term" value="P:DNA damage response"/>
    <property type="evidence" value="ECO:0007669"/>
    <property type="project" value="UniProtKB-KW"/>
</dbReference>
<dbReference type="GO" id="GO:0003677">
    <property type="term" value="F:DNA binding"/>
    <property type="evidence" value="ECO:0007669"/>
    <property type="project" value="TreeGrafter"/>
</dbReference>
<evidence type="ECO:0000256" key="7">
    <source>
        <dbReference type="SAM" id="Coils"/>
    </source>
</evidence>
<organism evidence="10 11">
    <name type="scientific">Henosepilachna vigintioctopunctata</name>
    <dbReference type="NCBI Taxonomy" id="420089"/>
    <lineage>
        <taxon>Eukaryota</taxon>
        <taxon>Metazoa</taxon>
        <taxon>Ecdysozoa</taxon>
        <taxon>Arthropoda</taxon>
        <taxon>Hexapoda</taxon>
        <taxon>Insecta</taxon>
        <taxon>Pterygota</taxon>
        <taxon>Neoptera</taxon>
        <taxon>Endopterygota</taxon>
        <taxon>Coleoptera</taxon>
        <taxon>Polyphaga</taxon>
        <taxon>Cucujiformia</taxon>
        <taxon>Coccinelloidea</taxon>
        <taxon>Coccinellidae</taxon>
        <taxon>Epilachninae</taxon>
        <taxon>Epilachnini</taxon>
        <taxon>Henosepilachna</taxon>
    </lineage>
</organism>
<keyword evidence="4 6" id="KW-0539">Nucleus</keyword>
<feature type="region of interest" description="Disordered" evidence="8">
    <location>
        <begin position="1"/>
        <end position="54"/>
    </location>
</feature>
<feature type="compositionally biased region" description="Acidic residues" evidence="8">
    <location>
        <begin position="1"/>
        <end position="20"/>
    </location>
</feature>
<dbReference type="Proteomes" id="UP001431783">
    <property type="component" value="Unassembled WGS sequence"/>
</dbReference>
<dbReference type="PANTHER" id="PTHR13220:SF11">
    <property type="entry name" value="TIMELESS-INTERACTING PROTEIN"/>
    <property type="match status" value="1"/>
</dbReference>
<evidence type="ECO:0000259" key="9">
    <source>
        <dbReference type="Pfam" id="PF07962"/>
    </source>
</evidence>
<feature type="region of interest" description="Disordered" evidence="8">
    <location>
        <begin position="308"/>
        <end position="329"/>
    </location>
</feature>
<keyword evidence="5 6" id="KW-0131">Cell cycle</keyword>
<keyword evidence="11" id="KW-1185">Reference proteome</keyword>
<gene>
    <name evidence="10" type="ORF">WA026_013417</name>
</gene>
<evidence type="ECO:0000256" key="6">
    <source>
        <dbReference type="RuleBase" id="RU366049"/>
    </source>
</evidence>
<sequence>MDDIFGDEVDDLDILDEENLEPQNVGGETNQEDLDDRNKDDEAEEEKEKKIKPKRVIKNPRVTLNVERLKGPKGLSVLESCFEKVKFKGKGHEEQDLNVLLKTYEYWCHRLFPKFSFEDSIAKIEKLGHKGPIQTHLKKVRSGMIEDDGVDAGFRSDEGAEVDEEAETSTQSATQTMIENIPIELTEEQLETIRRNRAKAEQLRQERLKKIQEKASLSLPKQSMKPALEGSSSNVVEEIVESPGYIINRLQDNETAEDENNSVDENTENNLMALESELHHNTEDSLDVRDNTKNNLVIVNNEPNKKCELNQQSSKETNEGNISESIGEELLEDEEENCNNLVGKLNSVETVNETEDMNVDPDE</sequence>
<evidence type="ECO:0000256" key="2">
    <source>
        <dbReference type="ARBA" id="ARBA00006075"/>
    </source>
</evidence>
<proteinExistence type="inferred from homology"/>
<evidence type="ECO:0000256" key="3">
    <source>
        <dbReference type="ARBA" id="ARBA00022763"/>
    </source>
</evidence>
<dbReference type="GO" id="GO:0031298">
    <property type="term" value="C:replication fork protection complex"/>
    <property type="evidence" value="ECO:0007669"/>
    <property type="project" value="TreeGrafter"/>
</dbReference>
<dbReference type="InterPro" id="IPR040038">
    <property type="entry name" value="TIPIN/Csm3/Swi3"/>
</dbReference>
<keyword evidence="7" id="KW-0175">Coiled coil</keyword>
<evidence type="ECO:0000256" key="5">
    <source>
        <dbReference type="ARBA" id="ARBA00023306"/>
    </source>
</evidence>
<comment type="subcellular location">
    <subcellularLocation>
        <location evidence="1 6">Nucleus</location>
    </subcellularLocation>
</comment>
<evidence type="ECO:0000256" key="8">
    <source>
        <dbReference type="SAM" id="MobiDB-lite"/>
    </source>
</evidence>
<dbReference type="EMBL" id="JARQZJ010000127">
    <property type="protein sequence ID" value="KAK9891098.1"/>
    <property type="molecule type" value="Genomic_DNA"/>
</dbReference>
<dbReference type="GO" id="GO:0000076">
    <property type="term" value="P:DNA replication checkpoint signaling"/>
    <property type="evidence" value="ECO:0007669"/>
    <property type="project" value="UniProtKB-UniRule"/>
</dbReference>
<comment type="similarity">
    <text evidence="2 6">Belongs to the CSM3 family.</text>
</comment>
<evidence type="ECO:0000256" key="4">
    <source>
        <dbReference type="ARBA" id="ARBA00023242"/>
    </source>
</evidence>
<dbReference type="PANTHER" id="PTHR13220">
    <property type="entry name" value="TIMELESS INTERACTING-RELATED"/>
    <property type="match status" value="1"/>
</dbReference>
<dbReference type="Pfam" id="PF07962">
    <property type="entry name" value="Swi3"/>
    <property type="match status" value="1"/>
</dbReference>
<keyword evidence="3 6" id="KW-0227">DNA damage</keyword>
<accession>A0AAW1V7H6</accession>
<comment type="function">
    <text evidence="6">Plays an important role in the control of DNA replication and the maintenance of replication fork stability.</text>
</comment>
<feature type="domain" description="Chromosome segregation in meiosis protein 3" evidence="9">
    <location>
        <begin position="64"/>
        <end position="144"/>
    </location>
</feature>
<dbReference type="AlphaFoldDB" id="A0AAW1V7H6"/>
<protein>
    <recommendedName>
        <fullName evidence="6">TIMELESS-interacting protein</fullName>
    </recommendedName>
</protein>
<dbReference type="GO" id="GO:0031297">
    <property type="term" value="P:replication fork processing"/>
    <property type="evidence" value="ECO:0007669"/>
    <property type="project" value="UniProtKB-UniRule"/>
</dbReference>
<name>A0AAW1V7H6_9CUCU</name>